<feature type="region of interest" description="Disordered" evidence="6">
    <location>
        <begin position="233"/>
        <end position="256"/>
    </location>
</feature>
<gene>
    <name evidence="8" type="ORF">MYCIT1_LOCUS14714</name>
</gene>
<evidence type="ECO:0000313" key="8">
    <source>
        <dbReference type="EMBL" id="CAK5270364.1"/>
    </source>
</evidence>
<dbReference type="GO" id="GO:0006364">
    <property type="term" value="P:rRNA processing"/>
    <property type="evidence" value="ECO:0007669"/>
    <property type="project" value="UniProtKB-KW"/>
</dbReference>
<dbReference type="GO" id="GO:0034475">
    <property type="term" value="P:U4 snRNA 3'-end processing"/>
    <property type="evidence" value="ECO:0007669"/>
    <property type="project" value="TreeGrafter"/>
</dbReference>
<dbReference type="Gene3D" id="3.30.230.70">
    <property type="entry name" value="GHMP Kinase, N-terminal domain"/>
    <property type="match status" value="1"/>
</dbReference>
<dbReference type="Proteomes" id="UP001295794">
    <property type="component" value="Unassembled WGS sequence"/>
</dbReference>
<dbReference type="EMBL" id="CAVNYO010000166">
    <property type="protein sequence ID" value="CAK5270364.1"/>
    <property type="molecule type" value="Genomic_DNA"/>
</dbReference>
<keyword evidence="3" id="KW-0698">rRNA processing</keyword>
<feature type="compositionally biased region" description="Acidic residues" evidence="6">
    <location>
        <begin position="238"/>
        <end position="249"/>
    </location>
</feature>
<sequence>MEDTSRRGPSGDPAALRSMKISLDRLARVDGSARFSFGKSTVALASISGPVEVRLAAENPSLATFEVLLRPLSNVPNTQSKSLAAAIRAALLPSLILSQHPRTLIQLVVQALSPVRSPAKNTPDALVAAMINASTVALLNAGSVPMKAVVCAVAVGKTRAALVVDPSEDEGPLHASGCFAFAFGGEPDAPRCVWSNWRSVSPEGLFDEDELAQARSLALVAAKSVLNGIKTALRPGSVDEDSEEDEGDQDDKMEIS</sequence>
<protein>
    <recommendedName>
        <fullName evidence="7">Exoribonuclease phosphorolytic domain-containing protein</fullName>
    </recommendedName>
</protein>
<name>A0AAD2H8X9_9AGAR</name>
<dbReference type="GO" id="GO:0071028">
    <property type="term" value="P:nuclear mRNA surveillance"/>
    <property type="evidence" value="ECO:0007669"/>
    <property type="project" value="TreeGrafter"/>
</dbReference>
<evidence type="ECO:0000259" key="7">
    <source>
        <dbReference type="Pfam" id="PF01138"/>
    </source>
</evidence>
<evidence type="ECO:0000256" key="4">
    <source>
        <dbReference type="ARBA" id="ARBA00022835"/>
    </source>
</evidence>
<dbReference type="Pfam" id="PF01138">
    <property type="entry name" value="RNase_PH"/>
    <property type="match status" value="1"/>
</dbReference>
<dbReference type="InterPro" id="IPR027408">
    <property type="entry name" value="PNPase/RNase_PH_dom_sf"/>
</dbReference>
<dbReference type="GO" id="GO:0071051">
    <property type="term" value="P:poly(A)-dependent snoRNA 3'-end processing"/>
    <property type="evidence" value="ECO:0007669"/>
    <property type="project" value="TreeGrafter"/>
</dbReference>
<reference evidence="8" key="1">
    <citation type="submission" date="2023-11" db="EMBL/GenBank/DDBJ databases">
        <authorList>
            <person name="De Vega J J."/>
            <person name="De Vega J J."/>
        </authorList>
    </citation>
    <scope>NUCLEOTIDE SEQUENCE</scope>
</reference>
<dbReference type="AlphaFoldDB" id="A0AAD2H8X9"/>
<dbReference type="GO" id="GO:0005730">
    <property type="term" value="C:nucleolus"/>
    <property type="evidence" value="ECO:0007669"/>
    <property type="project" value="TreeGrafter"/>
</dbReference>
<proteinExistence type="inferred from homology"/>
<dbReference type="GO" id="GO:0000177">
    <property type="term" value="C:cytoplasmic exosome (RNase complex)"/>
    <property type="evidence" value="ECO:0007669"/>
    <property type="project" value="TreeGrafter"/>
</dbReference>
<dbReference type="SUPFAM" id="SSF54211">
    <property type="entry name" value="Ribosomal protein S5 domain 2-like"/>
    <property type="match status" value="1"/>
</dbReference>
<feature type="domain" description="Exoribonuclease phosphorolytic" evidence="7">
    <location>
        <begin position="16"/>
        <end position="142"/>
    </location>
</feature>
<evidence type="ECO:0000256" key="6">
    <source>
        <dbReference type="SAM" id="MobiDB-lite"/>
    </source>
</evidence>
<dbReference type="GO" id="GO:0000176">
    <property type="term" value="C:nuclear exosome (RNase complex)"/>
    <property type="evidence" value="ECO:0007669"/>
    <property type="project" value="TreeGrafter"/>
</dbReference>
<comment type="subcellular location">
    <subcellularLocation>
        <location evidence="1">Nucleus</location>
    </subcellularLocation>
</comment>
<dbReference type="PANTHER" id="PTHR11953">
    <property type="entry name" value="EXOSOME COMPLEX COMPONENT"/>
    <property type="match status" value="1"/>
</dbReference>
<evidence type="ECO:0000256" key="3">
    <source>
        <dbReference type="ARBA" id="ARBA00022552"/>
    </source>
</evidence>
<keyword evidence="9" id="KW-1185">Reference proteome</keyword>
<dbReference type="InterPro" id="IPR050080">
    <property type="entry name" value="RNase_PH"/>
</dbReference>
<evidence type="ECO:0000256" key="2">
    <source>
        <dbReference type="ARBA" id="ARBA00006678"/>
    </source>
</evidence>
<dbReference type="InterPro" id="IPR020568">
    <property type="entry name" value="Ribosomal_Su5_D2-typ_SF"/>
</dbReference>
<accession>A0AAD2H8X9</accession>
<comment type="similarity">
    <text evidence="2">Belongs to the RNase PH family.</text>
</comment>
<keyword evidence="5" id="KW-0539">Nucleus</keyword>
<organism evidence="8 9">
    <name type="scientific">Mycena citricolor</name>
    <dbReference type="NCBI Taxonomy" id="2018698"/>
    <lineage>
        <taxon>Eukaryota</taxon>
        <taxon>Fungi</taxon>
        <taxon>Dikarya</taxon>
        <taxon>Basidiomycota</taxon>
        <taxon>Agaricomycotina</taxon>
        <taxon>Agaricomycetes</taxon>
        <taxon>Agaricomycetidae</taxon>
        <taxon>Agaricales</taxon>
        <taxon>Marasmiineae</taxon>
        <taxon>Mycenaceae</taxon>
        <taxon>Mycena</taxon>
    </lineage>
</organism>
<dbReference type="InterPro" id="IPR036345">
    <property type="entry name" value="ExoRNase_PH_dom2_sf"/>
</dbReference>
<dbReference type="SUPFAM" id="SSF55666">
    <property type="entry name" value="Ribonuclease PH domain 2-like"/>
    <property type="match status" value="1"/>
</dbReference>
<dbReference type="GO" id="GO:0003723">
    <property type="term" value="F:RNA binding"/>
    <property type="evidence" value="ECO:0007669"/>
    <property type="project" value="TreeGrafter"/>
</dbReference>
<dbReference type="InterPro" id="IPR001247">
    <property type="entry name" value="ExoRNase_PH_dom1"/>
</dbReference>
<evidence type="ECO:0000313" key="9">
    <source>
        <dbReference type="Proteomes" id="UP001295794"/>
    </source>
</evidence>
<dbReference type="PANTHER" id="PTHR11953:SF1">
    <property type="entry name" value="EXOSOME COMPLEX COMPONENT RRP46"/>
    <property type="match status" value="1"/>
</dbReference>
<dbReference type="GO" id="GO:0016075">
    <property type="term" value="P:rRNA catabolic process"/>
    <property type="evidence" value="ECO:0007669"/>
    <property type="project" value="TreeGrafter"/>
</dbReference>
<evidence type="ECO:0000256" key="1">
    <source>
        <dbReference type="ARBA" id="ARBA00004123"/>
    </source>
</evidence>
<keyword evidence="4" id="KW-0271">Exosome</keyword>
<evidence type="ECO:0000256" key="5">
    <source>
        <dbReference type="ARBA" id="ARBA00023242"/>
    </source>
</evidence>
<comment type="caution">
    <text evidence="8">The sequence shown here is derived from an EMBL/GenBank/DDBJ whole genome shotgun (WGS) entry which is preliminary data.</text>
</comment>